<comment type="similarity">
    <text evidence="1">Belongs to the sulfatase family.</text>
</comment>
<reference evidence="5 6" key="1">
    <citation type="submission" date="2020-03" db="EMBL/GenBank/DDBJ databases">
        <title>Genomic Encyclopedia of Type Strains, Phase IV (KMG-IV): sequencing the most valuable type-strain genomes for metagenomic binning, comparative biology and taxonomic classification.</title>
        <authorList>
            <person name="Goeker M."/>
        </authorList>
    </citation>
    <scope>NUCLEOTIDE SEQUENCE [LARGE SCALE GENOMIC DNA]</scope>
    <source>
        <strain evidence="5 6">DSM 25229</strain>
    </source>
</reference>
<sequence>MKFALSRRALLLAGAGAAVMPRVAASAAAARLKPNIIVIYADDLGYGDLGCYGATALKTPHVDRLAARGTRFVNAHSPSATCTPSRYALLTGDYAWRASGTQILPGDAPALIRPGQFTLPHMLKKAGYATGVVGKWHLGLGDGKVDWNGAIAPGPLDIGFDYGYFMPATLDRVPTVLIENRRVVNLDPTDPIRVDYKAKVGDEPTGAEHPERLKFGADPEHSNTIVNGISRIGYMTGGKAARWKDEELTDQLLGKAIDFVAERKDKPFFLYFAMNEPHVPRAPHPRFAGASGMGPRGDTIVQFDWTVGALMDKLAELGIADDTLVILSSDNGPILFDGYEDQAVELAGGHKPSGPYRSGKYSIYEGGTRVPMIVSWPGHVREAHVSEALVDHVDMVASLAALVGQALPQGAAVDSFDMLIPLMGRSERGREYVVEDTKLMVTTGSTVASSGARILALRAGDWKFIRGSVEPHEFHGNAIGTLPRHQLYNLARDPGERADLAAKMPDLTAKLAARLEKIEKDGRSRP</sequence>
<evidence type="ECO:0000256" key="1">
    <source>
        <dbReference type="ARBA" id="ARBA00008779"/>
    </source>
</evidence>
<evidence type="ECO:0000313" key="5">
    <source>
        <dbReference type="EMBL" id="NJB88295.1"/>
    </source>
</evidence>
<dbReference type="AlphaFoldDB" id="A0A7X6B754"/>
<comment type="caution">
    <text evidence="5">The sequence shown here is derived from an EMBL/GenBank/DDBJ whole genome shotgun (WGS) entry which is preliminary data.</text>
</comment>
<dbReference type="InterPro" id="IPR000917">
    <property type="entry name" value="Sulfatase_N"/>
</dbReference>
<protein>
    <submittedName>
        <fullName evidence="5">Arylsulfatase A-like enzyme</fullName>
    </submittedName>
</protein>
<dbReference type="PROSITE" id="PS00523">
    <property type="entry name" value="SULFATASE_1"/>
    <property type="match status" value="1"/>
</dbReference>
<name>A0A7X6B754_9SPHN</name>
<feature type="chain" id="PRO_5030685807" evidence="3">
    <location>
        <begin position="25"/>
        <end position="526"/>
    </location>
</feature>
<dbReference type="EMBL" id="JAATIT010000001">
    <property type="protein sequence ID" value="NJB88295.1"/>
    <property type="molecule type" value="Genomic_DNA"/>
</dbReference>
<dbReference type="Gene3D" id="3.30.1120.10">
    <property type="match status" value="1"/>
</dbReference>
<dbReference type="InterPro" id="IPR006311">
    <property type="entry name" value="TAT_signal"/>
</dbReference>
<feature type="signal peptide" evidence="3">
    <location>
        <begin position="1"/>
        <end position="24"/>
    </location>
</feature>
<dbReference type="GO" id="GO:0016787">
    <property type="term" value="F:hydrolase activity"/>
    <property type="evidence" value="ECO:0007669"/>
    <property type="project" value="UniProtKB-KW"/>
</dbReference>
<dbReference type="Gene3D" id="3.40.720.10">
    <property type="entry name" value="Alkaline Phosphatase, subunit A"/>
    <property type="match status" value="1"/>
</dbReference>
<dbReference type="RefSeq" id="WP_245198368.1">
    <property type="nucleotide sequence ID" value="NZ_JAATIT010000001.1"/>
</dbReference>
<dbReference type="PANTHER" id="PTHR43751:SF6">
    <property type="entry name" value="N-ACETYLGALACTOSAMINE-6-O-SULFATASE"/>
    <property type="match status" value="1"/>
</dbReference>
<evidence type="ECO:0000256" key="2">
    <source>
        <dbReference type="ARBA" id="ARBA00022801"/>
    </source>
</evidence>
<proteinExistence type="inferred from homology"/>
<evidence type="ECO:0000256" key="3">
    <source>
        <dbReference type="SAM" id="SignalP"/>
    </source>
</evidence>
<dbReference type="InterPro" id="IPR052701">
    <property type="entry name" value="GAG_Ulvan_Degrading_Sulfatases"/>
</dbReference>
<evidence type="ECO:0000259" key="4">
    <source>
        <dbReference type="Pfam" id="PF00884"/>
    </source>
</evidence>
<dbReference type="SUPFAM" id="SSF53649">
    <property type="entry name" value="Alkaline phosphatase-like"/>
    <property type="match status" value="1"/>
</dbReference>
<dbReference type="InterPro" id="IPR017850">
    <property type="entry name" value="Alkaline_phosphatase_core_sf"/>
</dbReference>
<evidence type="ECO:0000313" key="6">
    <source>
        <dbReference type="Proteomes" id="UP000535078"/>
    </source>
</evidence>
<accession>A0A7X6B754</accession>
<keyword evidence="2" id="KW-0378">Hydrolase</keyword>
<dbReference type="Proteomes" id="UP000535078">
    <property type="component" value="Unassembled WGS sequence"/>
</dbReference>
<dbReference type="PROSITE" id="PS00149">
    <property type="entry name" value="SULFATASE_2"/>
    <property type="match status" value="1"/>
</dbReference>
<keyword evidence="3" id="KW-0732">Signal</keyword>
<dbReference type="InterPro" id="IPR024607">
    <property type="entry name" value="Sulfatase_CS"/>
</dbReference>
<dbReference type="PROSITE" id="PS51318">
    <property type="entry name" value="TAT"/>
    <property type="match status" value="1"/>
</dbReference>
<feature type="domain" description="Sulfatase N-terminal" evidence="4">
    <location>
        <begin position="34"/>
        <end position="404"/>
    </location>
</feature>
<dbReference type="CDD" id="cd16143">
    <property type="entry name" value="ARS_like"/>
    <property type="match status" value="1"/>
</dbReference>
<keyword evidence="6" id="KW-1185">Reference proteome</keyword>
<dbReference type="PANTHER" id="PTHR43751">
    <property type="entry name" value="SULFATASE"/>
    <property type="match status" value="1"/>
</dbReference>
<gene>
    <name evidence="5" type="ORF">GGR90_000447</name>
</gene>
<dbReference type="Pfam" id="PF00884">
    <property type="entry name" value="Sulfatase"/>
    <property type="match status" value="1"/>
</dbReference>
<organism evidence="5 6">
    <name type="scientific">Sphingopyxis italica</name>
    <dbReference type="NCBI Taxonomy" id="1129133"/>
    <lineage>
        <taxon>Bacteria</taxon>
        <taxon>Pseudomonadati</taxon>
        <taxon>Pseudomonadota</taxon>
        <taxon>Alphaproteobacteria</taxon>
        <taxon>Sphingomonadales</taxon>
        <taxon>Sphingomonadaceae</taxon>
        <taxon>Sphingopyxis</taxon>
    </lineage>
</organism>